<keyword evidence="3" id="KW-1185">Reference proteome</keyword>
<proteinExistence type="predicted"/>
<gene>
    <name evidence="2" type="ORF">GRF29_154g1512025</name>
</gene>
<feature type="signal peptide" evidence="1">
    <location>
        <begin position="1"/>
        <end position="15"/>
    </location>
</feature>
<evidence type="ECO:0000256" key="1">
    <source>
        <dbReference type="SAM" id="SignalP"/>
    </source>
</evidence>
<sequence>MKSLLLTTSLPLVLSQGLRQATGGPEPTKIVQWYPTPEPEISNCTAELITELCDYKDPMPFAVASSGYKHCWEYCDAHQPCSFVIFAKGNPYTGTGTSYVCGEHGDDRGGVYGDGVAECGCGVVRLSDAG</sequence>
<evidence type="ECO:0008006" key="4">
    <source>
        <dbReference type="Google" id="ProtNLM"/>
    </source>
</evidence>
<accession>A0AAN6LRD9</accession>
<evidence type="ECO:0000313" key="2">
    <source>
        <dbReference type="EMBL" id="KAK3203028.1"/>
    </source>
</evidence>
<organism evidence="2 3">
    <name type="scientific">Pseudopithomyces chartarum</name>
    <dbReference type="NCBI Taxonomy" id="1892770"/>
    <lineage>
        <taxon>Eukaryota</taxon>
        <taxon>Fungi</taxon>
        <taxon>Dikarya</taxon>
        <taxon>Ascomycota</taxon>
        <taxon>Pezizomycotina</taxon>
        <taxon>Dothideomycetes</taxon>
        <taxon>Pleosporomycetidae</taxon>
        <taxon>Pleosporales</taxon>
        <taxon>Massarineae</taxon>
        <taxon>Didymosphaeriaceae</taxon>
        <taxon>Pseudopithomyces</taxon>
    </lineage>
</organism>
<dbReference type="EMBL" id="WVTA01000013">
    <property type="protein sequence ID" value="KAK3203028.1"/>
    <property type="molecule type" value="Genomic_DNA"/>
</dbReference>
<evidence type="ECO:0000313" key="3">
    <source>
        <dbReference type="Proteomes" id="UP001280581"/>
    </source>
</evidence>
<dbReference type="Proteomes" id="UP001280581">
    <property type="component" value="Unassembled WGS sequence"/>
</dbReference>
<feature type="chain" id="PRO_5042829938" description="Apple domain-containing protein" evidence="1">
    <location>
        <begin position="16"/>
        <end position="130"/>
    </location>
</feature>
<dbReference type="AlphaFoldDB" id="A0AAN6LRD9"/>
<name>A0AAN6LRD9_9PLEO</name>
<protein>
    <recommendedName>
        <fullName evidence="4">Apple domain-containing protein</fullName>
    </recommendedName>
</protein>
<keyword evidence="1" id="KW-0732">Signal</keyword>
<reference evidence="2 3" key="1">
    <citation type="submission" date="2021-02" db="EMBL/GenBank/DDBJ databases">
        <title>Genome assembly of Pseudopithomyces chartarum.</title>
        <authorList>
            <person name="Jauregui R."/>
            <person name="Singh J."/>
            <person name="Voisey C."/>
        </authorList>
    </citation>
    <scope>NUCLEOTIDE SEQUENCE [LARGE SCALE GENOMIC DNA]</scope>
    <source>
        <strain evidence="2 3">AGR01</strain>
    </source>
</reference>
<comment type="caution">
    <text evidence="2">The sequence shown here is derived from an EMBL/GenBank/DDBJ whole genome shotgun (WGS) entry which is preliminary data.</text>
</comment>